<sequence length="305" mass="33770">MKKLDIPALEIFVAAVEEKSLSKAAERENLVTSAASKRVAELERHLGRTLLHRHGRGVEPTSAGALLYQRAKAILRSVQLTEQAINGYSLNGRAKIRLASNPSTILQFLPGVMGRFLAGRSDVSVDLLECHSYDIPRMVGESSVDIGIYHADHPVPGVASFPFRRDRVGLVVPIGHPLADRTELFLEDALDYDLLGYFPRHSLDQFLAYAGQTLSRPPTVKLQVSNFETRCRMIREGLGIGVVPEGIARHYLASMGLVLLRLRDEWAERQFYVCVRDTAQLARPVDELLKALTGPDTQAPDTPAR</sequence>
<keyword evidence="4" id="KW-0804">Transcription</keyword>
<dbReference type="PANTHER" id="PTHR30419">
    <property type="entry name" value="HTH-TYPE TRANSCRIPTIONAL REGULATOR YBHD"/>
    <property type="match status" value="1"/>
</dbReference>
<evidence type="ECO:0000256" key="4">
    <source>
        <dbReference type="ARBA" id="ARBA00023163"/>
    </source>
</evidence>
<dbReference type="InterPro" id="IPR050950">
    <property type="entry name" value="HTH-type_LysR_regulators"/>
</dbReference>
<name>A0A6S7D192_9BURK</name>
<dbReference type="InterPro" id="IPR005119">
    <property type="entry name" value="LysR_subst-bd"/>
</dbReference>
<dbReference type="FunFam" id="1.10.10.10:FF:000001">
    <property type="entry name" value="LysR family transcriptional regulator"/>
    <property type="match status" value="1"/>
</dbReference>
<dbReference type="Pfam" id="PF03466">
    <property type="entry name" value="LysR_substrate"/>
    <property type="match status" value="1"/>
</dbReference>
<dbReference type="PANTHER" id="PTHR30419:SF2">
    <property type="entry name" value="LYSR FAMILY TRANSCRIPTIONAL REGULATOR"/>
    <property type="match status" value="1"/>
</dbReference>
<dbReference type="GO" id="GO:0003700">
    <property type="term" value="F:DNA-binding transcription factor activity"/>
    <property type="evidence" value="ECO:0007669"/>
    <property type="project" value="InterPro"/>
</dbReference>
<evidence type="ECO:0000313" key="9">
    <source>
        <dbReference type="Proteomes" id="UP000494116"/>
    </source>
</evidence>
<organism evidence="7 8">
    <name type="scientific">Achromobacter piechaudii</name>
    <dbReference type="NCBI Taxonomy" id="72556"/>
    <lineage>
        <taxon>Bacteria</taxon>
        <taxon>Pseudomonadati</taxon>
        <taxon>Pseudomonadota</taxon>
        <taxon>Betaproteobacteria</taxon>
        <taxon>Burkholderiales</taxon>
        <taxon>Alcaligenaceae</taxon>
        <taxon>Achromobacter</taxon>
    </lineage>
</organism>
<proteinExistence type="inferred from homology"/>
<dbReference type="InterPro" id="IPR000847">
    <property type="entry name" value="LysR_HTH_N"/>
</dbReference>
<dbReference type="Gene3D" id="3.40.190.290">
    <property type="match status" value="1"/>
</dbReference>
<comment type="similarity">
    <text evidence="1">Belongs to the LysR transcriptional regulatory family.</text>
</comment>
<dbReference type="Proteomes" id="UP000494116">
    <property type="component" value="Unassembled WGS sequence"/>
</dbReference>
<dbReference type="GO" id="GO:0003677">
    <property type="term" value="F:DNA binding"/>
    <property type="evidence" value="ECO:0007669"/>
    <property type="project" value="UniProtKB-KW"/>
</dbReference>
<dbReference type="EMBL" id="CADIJS010000005">
    <property type="protein sequence ID" value="CAB3731180.1"/>
    <property type="molecule type" value="Genomic_DNA"/>
</dbReference>
<dbReference type="PROSITE" id="PS50931">
    <property type="entry name" value="HTH_LYSR"/>
    <property type="match status" value="1"/>
</dbReference>
<evidence type="ECO:0000256" key="1">
    <source>
        <dbReference type="ARBA" id="ARBA00009437"/>
    </source>
</evidence>
<dbReference type="Proteomes" id="UP000494105">
    <property type="component" value="Unassembled WGS sequence"/>
</dbReference>
<feature type="domain" description="HTH lysR-type" evidence="5">
    <location>
        <begin position="4"/>
        <end position="61"/>
    </location>
</feature>
<dbReference type="Pfam" id="PF00126">
    <property type="entry name" value="HTH_1"/>
    <property type="match status" value="1"/>
</dbReference>
<evidence type="ECO:0000313" key="8">
    <source>
        <dbReference type="Proteomes" id="UP000494105"/>
    </source>
</evidence>
<dbReference type="SUPFAM" id="SSF46785">
    <property type="entry name" value="Winged helix' DNA-binding domain"/>
    <property type="match status" value="1"/>
</dbReference>
<dbReference type="AlphaFoldDB" id="A0A6S7D192"/>
<dbReference type="GO" id="GO:0005829">
    <property type="term" value="C:cytosol"/>
    <property type="evidence" value="ECO:0007669"/>
    <property type="project" value="TreeGrafter"/>
</dbReference>
<dbReference type="EMBL" id="CADILD010000001">
    <property type="protein sequence ID" value="CAB3827823.1"/>
    <property type="molecule type" value="Genomic_DNA"/>
</dbReference>
<reference evidence="8 9" key="1">
    <citation type="submission" date="2020-04" db="EMBL/GenBank/DDBJ databases">
        <authorList>
            <person name="De Canck E."/>
        </authorList>
    </citation>
    <scope>NUCLEOTIDE SEQUENCE [LARGE SCALE GENOMIC DNA]</scope>
    <source>
        <strain evidence="7 8">LMG 1861</strain>
        <strain evidence="6 9">LMG 1873</strain>
    </source>
</reference>
<dbReference type="InterPro" id="IPR036388">
    <property type="entry name" value="WH-like_DNA-bd_sf"/>
</dbReference>
<evidence type="ECO:0000313" key="7">
    <source>
        <dbReference type="EMBL" id="CAB3827823.1"/>
    </source>
</evidence>
<keyword evidence="9" id="KW-1185">Reference proteome</keyword>
<dbReference type="InterPro" id="IPR036390">
    <property type="entry name" value="WH_DNA-bd_sf"/>
</dbReference>
<dbReference type="SUPFAM" id="SSF53850">
    <property type="entry name" value="Periplasmic binding protein-like II"/>
    <property type="match status" value="1"/>
</dbReference>
<dbReference type="Gene3D" id="1.10.10.10">
    <property type="entry name" value="Winged helix-like DNA-binding domain superfamily/Winged helix DNA-binding domain"/>
    <property type="match status" value="1"/>
</dbReference>
<keyword evidence="2" id="KW-0805">Transcription regulation</keyword>
<keyword evidence="3" id="KW-0238">DNA-binding</keyword>
<protein>
    <submittedName>
        <fullName evidence="7">HTH-type transcriptional regulator CynR</fullName>
    </submittedName>
</protein>
<evidence type="ECO:0000313" key="6">
    <source>
        <dbReference type="EMBL" id="CAB3731180.1"/>
    </source>
</evidence>
<accession>A0A6S7D192</accession>
<evidence type="ECO:0000256" key="2">
    <source>
        <dbReference type="ARBA" id="ARBA00023015"/>
    </source>
</evidence>
<evidence type="ECO:0000256" key="3">
    <source>
        <dbReference type="ARBA" id="ARBA00023125"/>
    </source>
</evidence>
<dbReference type="RefSeq" id="WP_006221550.1">
    <property type="nucleotide sequence ID" value="NZ_CADIJS010000005.1"/>
</dbReference>
<gene>
    <name evidence="7" type="primary">cynR_2</name>
    <name evidence="6" type="synonym">cynR_10</name>
    <name evidence="7" type="ORF">LMG1861_00599</name>
    <name evidence="6" type="ORF">LMG1873_04795</name>
</gene>
<evidence type="ECO:0000259" key="5">
    <source>
        <dbReference type="PROSITE" id="PS50931"/>
    </source>
</evidence>